<evidence type="ECO:0000313" key="2">
    <source>
        <dbReference type="EMBL" id="MDI3321027.1"/>
    </source>
</evidence>
<keyword evidence="1" id="KW-0472">Membrane</keyword>
<reference evidence="2 3" key="1">
    <citation type="submission" date="2023-05" db="EMBL/GenBank/DDBJ databases">
        <title>Genome sequence of Pinibacter sp. MAH-24.</title>
        <authorList>
            <person name="Huq M.A."/>
        </authorList>
    </citation>
    <scope>NUCLEOTIDE SEQUENCE [LARGE SCALE GENOMIC DNA]</scope>
    <source>
        <strain evidence="2 3">MAH-24</strain>
    </source>
</reference>
<protein>
    <recommendedName>
        <fullName evidence="4">TMhelix containing protein</fullName>
    </recommendedName>
</protein>
<keyword evidence="1" id="KW-0812">Transmembrane</keyword>
<keyword evidence="1" id="KW-1133">Transmembrane helix</keyword>
<dbReference type="RefSeq" id="WP_282335130.1">
    <property type="nucleotide sequence ID" value="NZ_JASBRG010000007.1"/>
</dbReference>
<feature type="transmembrane region" description="Helical" evidence="1">
    <location>
        <begin position="15"/>
        <end position="33"/>
    </location>
</feature>
<evidence type="ECO:0008006" key="4">
    <source>
        <dbReference type="Google" id="ProtNLM"/>
    </source>
</evidence>
<proteinExistence type="predicted"/>
<dbReference type="EMBL" id="JASBRG010000007">
    <property type="protein sequence ID" value="MDI3321027.1"/>
    <property type="molecule type" value="Genomic_DNA"/>
</dbReference>
<sequence>MYKEYYSWLLAEYGAFWISVGFLLIVLMFRFFVMIPFQLLIIKASDSNETHYVSCKITNINTGKRLIYYDFMGNTTRFHYDFAVDTPYTFKKNYVVEIGVRKSLWDTYLVTSEKLVHN</sequence>
<keyword evidence="3" id="KW-1185">Reference proteome</keyword>
<dbReference type="Proteomes" id="UP001226434">
    <property type="component" value="Unassembled WGS sequence"/>
</dbReference>
<comment type="caution">
    <text evidence="2">The sequence shown here is derived from an EMBL/GenBank/DDBJ whole genome shotgun (WGS) entry which is preliminary data.</text>
</comment>
<evidence type="ECO:0000256" key="1">
    <source>
        <dbReference type="SAM" id="Phobius"/>
    </source>
</evidence>
<organism evidence="2 3">
    <name type="scientific">Pinibacter soli</name>
    <dbReference type="NCBI Taxonomy" id="3044211"/>
    <lineage>
        <taxon>Bacteria</taxon>
        <taxon>Pseudomonadati</taxon>
        <taxon>Bacteroidota</taxon>
        <taxon>Chitinophagia</taxon>
        <taxon>Chitinophagales</taxon>
        <taxon>Chitinophagaceae</taxon>
        <taxon>Pinibacter</taxon>
    </lineage>
</organism>
<accession>A0ABT6REQ5</accession>
<name>A0ABT6REQ5_9BACT</name>
<evidence type="ECO:0000313" key="3">
    <source>
        <dbReference type="Proteomes" id="UP001226434"/>
    </source>
</evidence>
<gene>
    <name evidence="2" type="ORF">QJ048_14640</name>
</gene>